<feature type="transmembrane region" description="Helical" evidence="8">
    <location>
        <begin position="297"/>
        <end position="316"/>
    </location>
</feature>
<evidence type="ECO:0000256" key="1">
    <source>
        <dbReference type="ARBA" id="ARBA00004651"/>
    </source>
</evidence>
<comment type="subcellular location">
    <subcellularLocation>
        <location evidence="1 8">Cell membrane</location>
        <topology evidence="1 8">Multi-pass membrane protein</topology>
    </subcellularLocation>
</comment>
<evidence type="ECO:0000256" key="6">
    <source>
        <dbReference type="ARBA" id="ARBA00022989"/>
    </source>
</evidence>
<dbReference type="PANTHER" id="PTHR30003:SF0">
    <property type="entry name" value="GLYCOLATE PERMEASE GLCA-RELATED"/>
    <property type="match status" value="1"/>
</dbReference>
<feature type="transmembrane region" description="Helical" evidence="8">
    <location>
        <begin position="6"/>
        <end position="27"/>
    </location>
</feature>
<evidence type="ECO:0000256" key="5">
    <source>
        <dbReference type="ARBA" id="ARBA00022692"/>
    </source>
</evidence>
<feature type="transmembrane region" description="Helical" evidence="8">
    <location>
        <begin position="34"/>
        <end position="53"/>
    </location>
</feature>
<protein>
    <recommendedName>
        <fullName evidence="8">L-lactate permease</fullName>
    </recommendedName>
</protein>
<keyword evidence="7 8" id="KW-0472">Membrane</keyword>
<dbReference type="Proteomes" id="UP001596142">
    <property type="component" value="Unassembled WGS sequence"/>
</dbReference>
<evidence type="ECO:0000256" key="3">
    <source>
        <dbReference type="ARBA" id="ARBA00022448"/>
    </source>
</evidence>
<proteinExistence type="inferred from homology"/>
<name>A0ABW0YMS7_9BACI</name>
<keyword evidence="3 8" id="KW-0813">Transport</keyword>
<comment type="caution">
    <text evidence="9">The sequence shown here is derived from an EMBL/GenBank/DDBJ whole genome shotgun (WGS) entry which is preliminary data.</text>
</comment>
<feature type="transmembrane region" description="Helical" evidence="8">
    <location>
        <begin position="185"/>
        <end position="208"/>
    </location>
</feature>
<feature type="transmembrane region" description="Helical" evidence="8">
    <location>
        <begin position="215"/>
        <end position="234"/>
    </location>
</feature>
<feature type="transmembrane region" description="Helical" evidence="8">
    <location>
        <begin position="106"/>
        <end position="125"/>
    </location>
</feature>
<keyword evidence="10" id="KW-1185">Reference proteome</keyword>
<feature type="transmembrane region" description="Helical" evidence="8">
    <location>
        <begin position="513"/>
        <end position="535"/>
    </location>
</feature>
<dbReference type="PANTHER" id="PTHR30003">
    <property type="entry name" value="L-LACTATE PERMEASE"/>
    <property type="match status" value="1"/>
</dbReference>
<reference evidence="10" key="1">
    <citation type="journal article" date="2019" name="Int. J. Syst. Evol. Microbiol.">
        <title>The Global Catalogue of Microorganisms (GCM) 10K type strain sequencing project: providing services to taxonomists for standard genome sequencing and annotation.</title>
        <authorList>
            <consortium name="The Broad Institute Genomics Platform"/>
            <consortium name="The Broad Institute Genome Sequencing Center for Infectious Disease"/>
            <person name="Wu L."/>
            <person name="Ma J."/>
        </authorList>
    </citation>
    <scope>NUCLEOTIDE SEQUENCE [LARGE SCALE GENOMIC DNA]</scope>
    <source>
        <strain evidence="10">CECT 7184</strain>
    </source>
</reference>
<keyword evidence="5 8" id="KW-0812">Transmembrane</keyword>
<feature type="transmembrane region" description="Helical" evidence="8">
    <location>
        <begin position="428"/>
        <end position="446"/>
    </location>
</feature>
<sequence length="537" mass="57718">MEELPVDFLHWGVAVLPLVLLLIMLVVLKWSGQLAGGVALAVAAASAFLLYEAPLDNVAVGVGQGLWDAFFILLVVWPALLLYQTTKEAGAFTAIREGIQEHSRNYLFLILAFGWVFASFLQGIAGFGAPIAVVAPLLIGLGVKPVTAVVIPLIGHAWANMFGTLAVGWIATINVIELQEQSLTLLYTGILLWIPNIIAGFMICWLFAKWKGVKEGFWVVIIISAIHGGGQVALTQINPTLSNFVPAAVALGVLFLMARRDKYKEKTDLEDESDILEESDSDDDEPKADMGLHKAFMPYYVLTGLSILMLGIPFIHDFLDQFEFGPPFPAVETGYGFEQEAEEAYSPIAPLTHPGMYLFISVIFGYFWYKKSGKYNNKAGKDILTGFKDNAVGASLAISAFLTMTQVLENSGQTTVLALGIAEVSPPAVYVALASLIGVIGSFMTSSNTSSNILFSPLHGSVSQTMDELRLSHLIAAQSAGGAIGNSISPANVILGTSTAGLKGKDAEVFKPTLLFSLISVFFVALLSVVFHFVFPG</sequence>
<feature type="transmembrane region" description="Helical" evidence="8">
    <location>
        <begin position="131"/>
        <end position="154"/>
    </location>
</feature>
<gene>
    <name evidence="9" type="ORF">ACFPU1_07325</name>
</gene>
<feature type="transmembrane region" description="Helical" evidence="8">
    <location>
        <begin position="351"/>
        <end position="369"/>
    </location>
</feature>
<feature type="transmembrane region" description="Helical" evidence="8">
    <location>
        <begin position="161"/>
        <end position="179"/>
    </location>
</feature>
<comment type="function">
    <text evidence="8">Uptake of L-lactate across the membrane. Can also transport D-lactate and glycolate.</text>
</comment>
<feature type="transmembrane region" description="Helical" evidence="8">
    <location>
        <begin position="240"/>
        <end position="258"/>
    </location>
</feature>
<evidence type="ECO:0000313" key="10">
    <source>
        <dbReference type="Proteomes" id="UP001596142"/>
    </source>
</evidence>
<evidence type="ECO:0000256" key="4">
    <source>
        <dbReference type="ARBA" id="ARBA00022475"/>
    </source>
</evidence>
<evidence type="ECO:0000256" key="8">
    <source>
        <dbReference type="RuleBase" id="RU365092"/>
    </source>
</evidence>
<organism evidence="9 10">
    <name type="scientific">Thalassorhabdus alkalitolerans</name>
    <dbReference type="NCBI Taxonomy" id="2282697"/>
    <lineage>
        <taxon>Bacteria</taxon>
        <taxon>Bacillati</taxon>
        <taxon>Bacillota</taxon>
        <taxon>Bacilli</taxon>
        <taxon>Bacillales</taxon>
        <taxon>Bacillaceae</taxon>
        <taxon>Thalassorhabdus</taxon>
    </lineage>
</organism>
<accession>A0ABW0YMS7</accession>
<dbReference type="Pfam" id="PF02652">
    <property type="entry name" value="Lactate_perm"/>
    <property type="match status" value="1"/>
</dbReference>
<evidence type="ECO:0000313" key="9">
    <source>
        <dbReference type="EMBL" id="MFC5712587.1"/>
    </source>
</evidence>
<feature type="transmembrane region" description="Helical" evidence="8">
    <location>
        <begin position="390"/>
        <end position="408"/>
    </location>
</feature>
<dbReference type="RefSeq" id="WP_385939784.1">
    <property type="nucleotide sequence ID" value="NZ_JBHSOZ010000003.1"/>
</dbReference>
<evidence type="ECO:0000256" key="2">
    <source>
        <dbReference type="ARBA" id="ARBA00010100"/>
    </source>
</evidence>
<keyword evidence="6 8" id="KW-1133">Transmembrane helix</keyword>
<keyword evidence="4 8" id="KW-1003">Cell membrane</keyword>
<evidence type="ECO:0000256" key="7">
    <source>
        <dbReference type="ARBA" id="ARBA00023136"/>
    </source>
</evidence>
<feature type="transmembrane region" description="Helical" evidence="8">
    <location>
        <begin position="65"/>
        <end position="85"/>
    </location>
</feature>
<comment type="similarity">
    <text evidence="2 8">Belongs to the lactate permease family.</text>
</comment>
<dbReference type="EMBL" id="JBHSOZ010000003">
    <property type="protein sequence ID" value="MFC5712587.1"/>
    <property type="molecule type" value="Genomic_DNA"/>
</dbReference>
<dbReference type="InterPro" id="IPR003804">
    <property type="entry name" value="Lactate_perm"/>
</dbReference>